<dbReference type="EMBL" id="JAACJS010000011">
    <property type="protein sequence ID" value="NCI49716.1"/>
    <property type="molecule type" value="Genomic_DNA"/>
</dbReference>
<dbReference type="RefSeq" id="WP_161818026.1">
    <property type="nucleotide sequence ID" value="NZ_JAACJS010000011.1"/>
</dbReference>
<evidence type="ECO:0000313" key="1">
    <source>
        <dbReference type="EMBL" id="NCI49716.1"/>
    </source>
</evidence>
<protein>
    <submittedName>
        <fullName evidence="1">Uncharacterized protein</fullName>
    </submittedName>
</protein>
<proteinExistence type="predicted"/>
<comment type="caution">
    <text evidence="1">The sequence shown here is derived from an EMBL/GenBank/DDBJ whole genome shotgun (WGS) entry which is preliminary data.</text>
</comment>
<evidence type="ECO:0000313" key="2">
    <source>
        <dbReference type="Proteomes" id="UP000753802"/>
    </source>
</evidence>
<keyword evidence="2" id="KW-1185">Reference proteome</keyword>
<gene>
    <name evidence="1" type="ORF">GWC95_07270</name>
</gene>
<organism evidence="1 2">
    <name type="scientific">Sediminibacterium roseum</name>
    <dbReference type="NCBI Taxonomy" id="1978412"/>
    <lineage>
        <taxon>Bacteria</taxon>
        <taxon>Pseudomonadati</taxon>
        <taxon>Bacteroidota</taxon>
        <taxon>Chitinophagia</taxon>
        <taxon>Chitinophagales</taxon>
        <taxon>Chitinophagaceae</taxon>
        <taxon>Sediminibacterium</taxon>
    </lineage>
</organism>
<reference evidence="1 2" key="1">
    <citation type="submission" date="2020-01" db="EMBL/GenBank/DDBJ databases">
        <title>Genome analysis.</title>
        <authorList>
            <person name="Wu S."/>
            <person name="Wang G."/>
        </authorList>
    </citation>
    <scope>NUCLEOTIDE SEQUENCE [LARGE SCALE GENOMIC DNA]</scope>
    <source>
        <strain evidence="1 2">SYL130</strain>
    </source>
</reference>
<accession>A0ABW9ZXY4</accession>
<sequence length="76" mass="8914">MTIEQFKELTLEQKIKELKYSGELLGSYERNNENGGPKTPGDIFALYDFWVYLSEDEETVIPSRRNPIKVVEEEEE</sequence>
<dbReference type="Proteomes" id="UP000753802">
    <property type="component" value="Unassembled WGS sequence"/>
</dbReference>
<name>A0ABW9ZXY4_9BACT</name>